<dbReference type="SUPFAM" id="SSF53850">
    <property type="entry name" value="Periplasmic binding protein-like II"/>
    <property type="match status" value="1"/>
</dbReference>
<keyword evidence="2" id="KW-0805">Transcription regulation</keyword>
<reference evidence="6 7" key="1">
    <citation type="submission" date="2019-02" db="EMBL/GenBank/DDBJ databases">
        <title>Genomic Encyclopedia of Type Strains, Phase IV (KMG-IV): sequencing the most valuable type-strain genomes for metagenomic binning, comparative biology and taxonomic classification.</title>
        <authorList>
            <person name="Goeker M."/>
        </authorList>
    </citation>
    <scope>NUCLEOTIDE SEQUENCE [LARGE SCALE GENOMIC DNA]</scope>
    <source>
        <strain evidence="6 7">DSM 18116</strain>
    </source>
</reference>
<gene>
    <name evidence="6" type="ORF">EV199_0635</name>
</gene>
<dbReference type="PROSITE" id="PS50931">
    <property type="entry name" value="HTH_LYSR"/>
    <property type="match status" value="1"/>
</dbReference>
<dbReference type="EMBL" id="SGXA01000001">
    <property type="protein sequence ID" value="RZS74784.1"/>
    <property type="molecule type" value="Genomic_DNA"/>
</dbReference>
<dbReference type="GO" id="GO:0003677">
    <property type="term" value="F:DNA binding"/>
    <property type="evidence" value="ECO:0007669"/>
    <property type="project" value="UniProtKB-KW"/>
</dbReference>
<dbReference type="PANTHER" id="PTHR30346">
    <property type="entry name" value="TRANSCRIPTIONAL DUAL REGULATOR HCAR-RELATED"/>
    <property type="match status" value="1"/>
</dbReference>
<evidence type="ECO:0000313" key="6">
    <source>
        <dbReference type="EMBL" id="RZS74784.1"/>
    </source>
</evidence>
<keyword evidence="7" id="KW-1185">Reference proteome</keyword>
<evidence type="ECO:0000256" key="3">
    <source>
        <dbReference type="ARBA" id="ARBA00023125"/>
    </source>
</evidence>
<dbReference type="OrthoDB" id="9803735at2"/>
<dbReference type="PANTHER" id="PTHR30346:SF0">
    <property type="entry name" value="HCA OPERON TRANSCRIPTIONAL ACTIVATOR HCAR"/>
    <property type="match status" value="1"/>
</dbReference>
<dbReference type="InterPro" id="IPR036390">
    <property type="entry name" value="WH_DNA-bd_sf"/>
</dbReference>
<comment type="similarity">
    <text evidence="1">Belongs to the LysR transcriptional regulatory family.</text>
</comment>
<dbReference type="RefSeq" id="WP_130539225.1">
    <property type="nucleotide sequence ID" value="NZ_CP042431.1"/>
</dbReference>
<dbReference type="InterPro" id="IPR036388">
    <property type="entry name" value="WH-like_DNA-bd_sf"/>
</dbReference>
<evidence type="ECO:0000313" key="7">
    <source>
        <dbReference type="Proteomes" id="UP000293874"/>
    </source>
</evidence>
<keyword evidence="4" id="KW-0804">Transcription</keyword>
<dbReference type="Proteomes" id="UP000293874">
    <property type="component" value="Unassembled WGS sequence"/>
</dbReference>
<evidence type="ECO:0000259" key="5">
    <source>
        <dbReference type="PROSITE" id="PS50931"/>
    </source>
</evidence>
<dbReference type="GO" id="GO:0032993">
    <property type="term" value="C:protein-DNA complex"/>
    <property type="evidence" value="ECO:0007669"/>
    <property type="project" value="TreeGrafter"/>
</dbReference>
<dbReference type="Gene3D" id="3.40.190.10">
    <property type="entry name" value="Periplasmic binding protein-like II"/>
    <property type="match status" value="2"/>
</dbReference>
<evidence type="ECO:0000256" key="1">
    <source>
        <dbReference type="ARBA" id="ARBA00009437"/>
    </source>
</evidence>
<dbReference type="InterPro" id="IPR000847">
    <property type="entry name" value="LysR_HTH_N"/>
</dbReference>
<evidence type="ECO:0000256" key="4">
    <source>
        <dbReference type="ARBA" id="ARBA00023163"/>
    </source>
</evidence>
<proteinExistence type="inferred from homology"/>
<dbReference type="FunFam" id="1.10.10.10:FF:000001">
    <property type="entry name" value="LysR family transcriptional regulator"/>
    <property type="match status" value="1"/>
</dbReference>
<dbReference type="Gene3D" id="1.10.10.10">
    <property type="entry name" value="Winged helix-like DNA-binding domain superfamily/Winged helix DNA-binding domain"/>
    <property type="match status" value="1"/>
</dbReference>
<evidence type="ECO:0000256" key="2">
    <source>
        <dbReference type="ARBA" id="ARBA00023015"/>
    </source>
</evidence>
<dbReference type="AlphaFoldDB" id="A0A4Q7N273"/>
<dbReference type="PRINTS" id="PR00039">
    <property type="entry name" value="HTHLYSR"/>
</dbReference>
<comment type="caution">
    <text evidence="6">The sequence shown here is derived from an EMBL/GenBank/DDBJ whole genome shotgun (WGS) entry which is preliminary data.</text>
</comment>
<protein>
    <submittedName>
        <fullName evidence="6">DNA-binding transcriptional LysR family regulator</fullName>
    </submittedName>
</protein>
<feature type="domain" description="HTH lysR-type" evidence="5">
    <location>
        <begin position="8"/>
        <end position="65"/>
    </location>
</feature>
<accession>A0A4Q7N273</accession>
<organism evidence="6 7">
    <name type="scientific">Pseudobacter ginsenosidimutans</name>
    <dbReference type="NCBI Taxonomy" id="661488"/>
    <lineage>
        <taxon>Bacteria</taxon>
        <taxon>Pseudomonadati</taxon>
        <taxon>Bacteroidota</taxon>
        <taxon>Chitinophagia</taxon>
        <taxon>Chitinophagales</taxon>
        <taxon>Chitinophagaceae</taxon>
        <taxon>Pseudobacter</taxon>
    </lineage>
</organism>
<dbReference type="Pfam" id="PF00126">
    <property type="entry name" value="HTH_1"/>
    <property type="match status" value="1"/>
</dbReference>
<name>A0A4Q7N273_9BACT</name>
<sequence>MLSIINQIEFRHLSYFKVLAEELHFRKAAEKLFISPSALSQQISQLEDILKTELFERTNKKVSLTDAGSLLYTEVTQLFNKLNSTVNNLELLKKGSSGQIGIGFVASAVQSILPGLLKRFNRECPGIKFQLEELTNKEQLAALQQDEIDMGFMRSNQVTENMMIRSVLRETFSLVLPANHAMTARRFRNIGQLKDESFILFPNDQSQLYYQQILHLCADYGFVPKISHKAIHAPAIFKLVENEMGLSILPTSLASGNVPGVRFIELKNIPQQTELYAVWKKENSNPALKFLLQLMEERKK</sequence>
<dbReference type="GO" id="GO:0003700">
    <property type="term" value="F:DNA-binding transcription factor activity"/>
    <property type="evidence" value="ECO:0007669"/>
    <property type="project" value="InterPro"/>
</dbReference>
<keyword evidence="3 6" id="KW-0238">DNA-binding</keyword>
<dbReference type="InterPro" id="IPR005119">
    <property type="entry name" value="LysR_subst-bd"/>
</dbReference>
<dbReference type="SUPFAM" id="SSF46785">
    <property type="entry name" value="Winged helix' DNA-binding domain"/>
    <property type="match status" value="1"/>
</dbReference>
<dbReference type="Pfam" id="PF03466">
    <property type="entry name" value="LysR_substrate"/>
    <property type="match status" value="1"/>
</dbReference>